<feature type="region of interest" description="Disordered" evidence="1">
    <location>
        <begin position="1"/>
        <end position="23"/>
    </location>
</feature>
<organism evidence="2 3">
    <name type="scientific">Zasmidium cellare</name>
    <name type="common">Wine cellar mold</name>
    <name type="synonym">Racodium cellare</name>
    <dbReference type="NCBI Taxonomy" id="395010"/>
    <lineage>
        <taxon>Eukaryota</taxon>
        <taxon>Fungi</taxon>
        <taxon>Dikarya</taxon>
        <taxon>Ascomycota</taxon>
        <taxon>Pezizomycotina</taxon>
        <taxon>Dothideomycetes</taxon>
        <taxon>Dothideomycetidae</taxon>
        <taxon>Mycosphaerellales</taxon>
        <taxon>Mycosphaerellaceae</taxon>
        <taxon>Zasmidium</taxon>
    </lineage>
</organism>
<name>A0ABR0F4E6_ZASCE</name>
<protein>
    <submittedName>
        <fullName evidence="2">Uncharacterized protein</fullName>
    </submittedName>
</protein>
<comment type="caution">
    <text evidence="2">The sequence shown here is derived from an EMBL/GenBank/DDBJ whole genome shotgun (WGS) entry which is preliminary data.</text>
</comment>
<evidence type="ECO:0000313" key="2">
    <source>
        <dbReference type="EMBL" id="KAK4508824.1"/>
    </source>
</evidence>
<evidence type="ECO:0000313" key="3">
    <source>
        <dbReference type="Proteomes" id="UP001305779"/>
    </source>
</evidence>
<accession>A0ABR0F4E6</accession>
<proteinExistence type="predicted"/>
<keyword evidence="3" id="KW-1185">Reference proteome</keyword>
<dbReference type="EMBL" id="JAXOVC010000001">
    <property type="protein sequence ID" value="KAK4508824.1"/>
    <property type="molecule type" value="Genomic_DNA"/>
</dbReference>
<feature type="compositionally biased region" description="Basic and acidic residues" evidence="1">
    <location>
        <begin position="7"/>
        <end position="21"/>
    </location>
</feature>
<evidence type="ECO:0000256" key="1">
    <source>
        <dbReference type="SAM" id="MobiDB-lite"/>
    </source>
</evidence>
<gene>
    <name evidence="2" type="ORF">PRZ48_002563</name>
</gene>
<sequence length="249" mass="26932">MIGCDNESSKSTKREALRPIGDDQSFCDAIGGCDGNLETPQKRTEPGFVTIDVDKLPHLLPGGIIGIGPQVEEEKREAQLVEACVMPYGCNGDPNDGPGDFPDIRNFFNDEKREPEPEPEAEEEKREAQLVEACVMPYGCNGDPNDGPGSDDFPIDFPEIGLHGAEEKRSPSDTLSVNPDDLVHLDPDEICGFKGCGGVAGPVEIGSLPEVIEEKREAEAQYELCVMPFGCNDNEHDLPGDRGDFGLDV</sequence>
<dbReference type="Proteomes" id="UP001305779">
    <property type="component" value="Unassembled WGS sequence"/>
</dbReference>
<reference evidence="2 3" key="1">
    <citation type="journal article" date="2023" name="G3 (Bethesda)">
        <title>A chromosome-level genome assembly of Zasmidium syzygii isolated from banana leaves.</title>
        <authorList>
            <person name="van Westerhoven A.C."/>
            <person name="Mehrabi R."/>
            <person name="Talebi R."/>
            <person name="Steentjes M.B.F."/>
            <person name="Corcolon B."/>
            <person name="Chong P.A."/>
            <person name="Kema G.H.J."/>
            <person name="Seidl M.F."/>
        </authorList>
    </citation>
    <scope>NUCLEOTIDE SEQUENCE [LARGE SCALE GENOMIC DNA]</scope>
    <source>
        <strain evidence="2 3">P124</strain>
    </source>
</reference>